<accession>A0A8U0HS84</accession>
<feature type="transmembrane region" description="Helical" evidence="8">
    <location>
        <begin position="823"/>
        <end position="843"/>
    </location>
</feature>
<feature type="compositionally biased region" description="Low complexity" evidence="7">
    <location>
        <begin position="857"/>
        <end position="874"/>
    </location>
</feature>
<dbReference type="EMBL" id="CP096659">
    <property type="protein sequence ID" value="UPV73718.1"/>
    <property type="molecule type" value="Genomic_DNA"/>
</dbReference>
<gene>
    <name evidence="10" type="ORF">M0R89_14370</name>
</gene>
<feature type="region of interest" description="Disordered" evidence="7">
    <location>
        <begin position="848"/>
        <end position="874"/>
    </location>
</feature>
<feature type="transmembrane region" description="Helical" evidence="8">
    <location>
        <begin position="338"/>
        <end position="355"/>
    </location>
</feature>
<evidence type="ECO:0000256" key="3">
    <source>
        <dbReference type="ARBA" id="ARBA00022475"/>
    </source>
</evidence>
<evidence type="ECO:0000256" key="4">
    <source>
        <dbReference type="ARBA" id="ARBA00022692"/>
    </source>
</evidence>
<feature type="domain" description="SSD" evidence="9">
    <location>
        <begin position="267"/>
        <end position="392"/>
    </location>
</feature>
<dbReference type="Pfam" id="PF03176">
    <property type="entry name" value="MMPL"/>
    <property type="match status" value="2"/>
</dbReference>
<sequence length="874" mass="92641">MALDYQRVIDWLDDRIVNRPGRVVAVFLVVTAVLAVGATQVSTESGTESFAEDVPEQVALDAVNREFEPPFGSGTATTQLIHTGENVLSKRGLTRMLTVQERLASRREELRIVGATGPANVVATTLNPNATTPEQQLRAVERASPARIDAAVRAAARDNPSFRNLLSEDFNPESARASASVTVVEHAVPELADDAEAAGTNPLTPIQREMQSVAASVGGDVRVFGAGIVDAEFGSVIGDTLLVVVPAATVLIVLFLVVAYRDLADLLLGVVALLMAIVWTFGFMGFASVPFNQILITVPPLLLAVGIDFGIHAVNRYREERVQGFGVADSMRTATDQLLVAFFVVTTTSVIGFASNLTSALVPIRDFGVVASVGIVFTALIFGVFLPAAKVLLDYGRERYPIPTFSQTPLGSEESALGRALTGGVAVARRAPLAFLLLTAVFTAGATGYATGVDTSFSQEQFLPPEETPDYLRALPEPFRPSEYTVTRDINFLEDNFETGEDEEVVVYVEGPMTSDTALEAIHRAGADPPDTFVTEDGRASDRSIVTVVRSLAATDPEFARLVARNDRDGNGIPDDDLASIYEAVFESEYEALARQYLTEDRRSARVVYSVEADAPDAAVTADARRVADRYRYEATATGNIVVFQAVSDLIFESAVVSLAVALVGTAVFLVVVYWVLVGRPSLGVVNVVPIVVTVAALAATMRAVGISLNAFTATVLAITIGLGIDYSVHVVHRFTDELSEAAESPRTGERGGDRSAERSESAERGEQADQRETLVALSRTITGTGGALTGSMLTTVFGIGVLVLAVFPAIGQFGLLTALSVVYSYLASILVLPSVLVVWARLSGVESGAGARGESSDASAPNASDDAAPGDVE</sequence>
<dbReference type="PANTHER" id="PTHR33406:SF6">
    <property type="entry name" value="MEMBRANE PROTEIN YDGH-RELATED"/>
    <property type="match status" value="1"/>
</dbReference>
<dbReference type="PROSITE" id="PS50156">
    <property type="entry name" value="SSD"/>
    <property type="match status" value="2"/>
</dbReference>
<feature type="compositionally biased region" description="Basic and acidic residues" evidence="7">
    <location>
        <begin position="747"/>
        <end position="771"/>
    </location>
</feature>
<keyword evidence="6 8" id="KW-0472">Membrane</keyword>
<dbReference type="InterPro" id="IPR050545">
    <property type="entry name" value="Mycobact_MmpL"/>
</dbReference>
<feature type="region of interest" description="Disordered" evidence="7">
    <location>
        <begin position="742"/>
        <end position="771"/>
    </location>
</feature>
<feature type="transmembrane region" description="Helical" evidence="8">
    <location>
        <begin position="266"/>
        <end position="288"/>
    </location>
</feature>
<keyword evidence="5 8" id="KW-1133">Transmembrane helix</keyword>
<evidence type="ECO:0000256" key="2">
    <source>
        <dbReference type="ARBA" id="ARBA00010157"/>
    </source>
</evidence>
<dbReference type="Proteomes" id="UP000830729">
    <property type="component" value="Chromosome"/>
</dbReference>
<keyword evidence="3" id="KW-1003">Cell membrane</keyword>
<dbReference type="AlphaFoldDB" id="A0A8U0HS84"/>
<evidence type="ECO:0000259" key="9">
    <source>
        <dbReference type="PROSITE" id="PS50156"/>
    </source>
</evidence>
<comment type="subcellular location">
    <subcellularLocation>
        <location evidence="1">Cell membrane</location>
        <topology evidence="1">Multi-pass membrane protein</topology>
    </subcellularLocation>
</comment>
<feature type="transmembrane region" description="Helical" evidence="8">
    <location>
        <begin position="655"/>
        <end position="677"/>
    </location>
</feature>
<feature type="transmembrane region" description="Helical" evidence="8">
    <location>
        <begin position="367"/>
        <end position="389"/>
    </location>
</feature>
<feature type="domain" description="SSD" evidence="9">
    <location>
        <begin position="649"/>
        <end position="839"/>
    </location>
</feature>
<proteinExistence type="inferred from homology"/>
<evidence type="ECO:0000256" key="6">
    <source>
        <dbReference type="ARBA" id="ARBA00023136"/>
    </source>
</evidence>
<feature type="transmembrane region" description="Helical" evidence="8">
    <location>
        <begin position="294"/>
        <end position="317"/>
    </location>
</feature>
<dbReference type="InterPro" id="IPR004869">
    <property type="entry name" value="MMPL_dom"/>
</dbReference>
<dbReference type="KEGG" id="halx:M0R89_14370"/>
<feature type="transmembrane region" description="Helical" evidence="8">
    <location>
        <begin position="711"/>
        <end position="729"/>
    </location>
</feature>
<comment type="similarity">
    <text evidence="2">Belongs to the resistance-nodulation-cell division (RND) (TC 2.A.6) family. MmpL subfamily.</text>
</comment>
<feature type="transmembrane region" description="Helical" evidence="8">
    <location>
        <begin position="684"/>
        <end position="705"/>
    </location>
</feature>
<feature type="transmembrane region" description="Helical" evidence="8">
    <location>
        <begin position="21"/>
        <end position="41"/>
    </location>
</feature>
<dbReference type="PANTHER" id="PTHR33406">
    <property type="entry name" value="MEMBRANE PROTEIN MJ1562-RELATED"/>
    <property type="match status" value="1"/>
</dbReference>
<keyword evidence="4 8" id="KW-0812">Transmembrane</keyword>
<name>A0A8U0HS84_9EURY</name>
<feature type="transmembrane region" description="Helical" evidence="8">
    <location>
        <begin position="433"/>
        <end position="452"/>
    </location>
</feature>
<evidence type="ECO:0000256" key="1">
    <source>
        <dbReference type="ARBA" id="ARBA00004651"/>
    </source>
</evidence>
<dbReference type="SUPFAM" id="SSF82866">
    <property type="entry name" value="Multidrug efflux transporter AcrB transmembrane domain"/>
    <property type="match status" value="2"/>
</dbReference>
<dbReference type="Gene3D" id="1.20.1640.10">
    <property type="entry name" value="Multidrug efflux transporter AcrB transmembrane domain"/>
    <property type="match status" value="2"/>
</dbReference>
<evidence type="ECO:0000256" key="7">
    <source>
        <dbReference type="SAM" id="MobiDB-lite"/>
    </source>
</evidence>
<keyword evidence="11" id="KW-1185">Reference proteome</keyword>
<protein>
    <submittedName>
        <fullName evidence="10">MMPL family transporter</fullName>
    </submittedName>
</protein>
<dbReference type="RefSeq" id="WP_248649770.1">
    <property type="nucleotide sequence ID" value="NZ_CP096659.1"/>
</dbReference>
<dbReference type="GO" id="GO:0005886">
    <property type="term" value="C:plasma membrane"/>
    <property type="evidence" value="ECO:0007669"/>
    <property type="project" value="UniProtKB-SubCell"/>
</dbReference>
<reference evidence="10 11" key="1">
    <citation type="submission" date="2022-04" db="EMBL/GenBank/DDBJ databases">
        <title>Diverse halophilic archaea isolated from saline environments.</title>
        <authorList>
            <person name="Cui H.-L."/>
        </authorList>
    </citation>
    <scope>NUCLEOTIDE SEQUENCE [LARGE SCALE GENOMIC DNA]</scope>
    <source>
        <strain evidence="10 11">XZYJT49</strain>
    </source>
</reference>
<evidence type="ECO:0000313" key="11">
    <source>
        <dbReference type="Proteomes" id="UP000830729"/>
    </source>
</evidence>
<evidence type="ECO:0000256" key="5">
    <source>
        <dbReference type="ARBA" id="ARBA00022989"/>
    </source>
</evidence>
<organism evidence="10 11">
    <name type="scientific">Halorussus limi</name>
    <dbReference type="NCBI Taxonomy" id="2938695"/>
    <lineage>
        <taxon>Archaea</taxon>
        <taxon>Methanobacteriati</taxon>
        <taxon>Methanobacteriota</taxon>
        <taxon>Stenosarchaea group</taxon>
        <taxon>Halobacteria</taxon>
        <taxon>Halobacteriales</taxon>
        <taxon>Haladaptataceae</taxon>
        <taxon>Halorussus</taxon>
    </lineage>
</organism>
<dbReference type="InterPro" id="IPR000731">
    <property type="entry name" value="SSD"/>
</dbReference>
<feature type="transmembrane region" description="Helical" evidence="8">
    <location>
        <begin position="241"/>
        <end position="259"/>
    </location>
</feature>
<dbReference type="GeneID" id="72186407"/>
<feature type="transmembrane region" description="Helical" evidence="8">
    <location>
        <begin position="788"/>
        <end position="811"/>
    </location>
</feature>
<evidence type="ECO:0000313" key="10">
    <source>
        <dbReference type="EMBL" id="UPV73718.1"/>
    </source>
</evidence>
<evidence type="ECO:0000256" key="8">
    <source>
        <dbReference type="SAM" id="Phobius"/>
    </source>
</evidence>